<dbReference type="AlphaFoldDB" id="A0A443SSL3"/>
<dbReference type="SMART" id="SM00382">
    <property type="entry name" value="AAA"/>
    <property type="match status" value="2"/>
</dbReference>
<dbReference type="OrthoDB" id="6500128at2759"/>
<dbReference type="SUPFAM" id="SSF90123">
    <property type="entry name" value="ABC transporter transmembrane region"/>
    <property type="match status" value="2"/>
</dbReference>
<comment type="subcellular location">
    <subcellularLocation>
        <location evidence="1">Membrane</location>
    </subcellularLocation>
</comment>
<evidence type="ECO:0000259" key="11">
    <source>
        <dbReference type="PROSITE" id="PS50893"/>
    </source>
</evidence>
<feature type="transmembrane region" description="Helical" evidence="10">
    <location>
        <begin position="116"/>
        <end position="140"/>
    </location>
</feature>
<feature type="domain" description="ABC transporter" evidence="11">
    <location>
        <begin position="217"/>
        <end position="454"/>
    </location>
</feature>
<dbReference type="PROSITE" id="PS50893">
    <property type="entry name" value="ABC_TRANSPORTER_2"/>
    <property type="match status" value="2"/>
</dbReference>
<dbReference type="GO" id="GO:0016020">
    <property type="term" value="C:membrane"/>
    <property type="evidence" value="ECO:0007669"/>
    <property type="project" value="UniProtKB-SubCell"/>
</dbReference>
<dbReference type="InterPro" id="IPR027417">
    <property type="entry name" value="P-loop_NTPase"/>
</dbReference>
<feature type="transmembrane region" description="Helical" evidence="10">
    <location>
        <begin position="578"/>
        <end position="600"/>
    </location>
</feature>
<dbReference type="InterPro" id="IPR011527">
    <property type="entry name" value="ABC1_TM_dom"/>
</dbReference>
<dbReference type="PROSITE" id="PS00211">
    <property type="entry name" value="ABC_TRANSPORTER_1"/>
    <property type="match status" value="2"/>
</dbReference>
<keyword evidence="14" id="KW-1185">Reference proteome</keyword>
<keyword evidence="8 10" id="KW-1133">Transmembrane helix</keyword>
<accession>A0A443SSL3</accession>
<feature type="domain" description="ABC transmembrane type-1" evidence="12">
    <location>
        <begin position="521"/>
        <end position="816"/>
    </location>
</feature>
<evidence type="ECO:0000256" key="3">
    <source>
        <dbReference type="ARBA" id="ARBA00022448"/>
    </source>
</evidence>
<keyword evidence="3" id="KW-0813">Transport</keyword>
<evidence type="ECO:0000256" key="7">
    <source>
        <dbReference type="ARBA" id="ARBA00022840"/>
    </source>
</evidence>
<evidence type="ECO:0000256" key="1">
    <source>
        <dbReference type="ARBA" id="ARBA00004370"/>
    </source>
</evidence>
<feature type="domain" description="ABC transmembrane type-1" evidence="12">
    <location>
        <begin position="1"/>
        <end position="175"/>
    </location>
</feature>
<dbReference type="FunFam" id="3.40.50.300:FF:000610">
    <property type="entry name" value="Multidrug resistance-associated ABC transporter"/>
    <property type="match status" value="1"/>
</dbReference>
<feature type="transmembrane region" description="Helical" evidence="10">
    <location>
        <begin position="675"/>
        <end position="693"/>
    </location>
</feature>
<keyword evidence="5" id="KW-0677">Repeat</keyword>
<dbReference type="GO" id="GO:0005524">
    <property type="term" value="F:ATP binding"/>
    <property type="evidence" value="ECO:0007669"/>
    <property type="project" value="UniProtKB-KW"/>
</dbReference>
<dbReference type="Gene3D" id="3.40.50.300">
    <property type="entry name" value="P-loop containing nucleotide triphosphate hydrolases"/>
    <property type="match status" value="2"/>
</dbReference>
<evidence type="ECO:0000313" key="14">
    <source>
        <dbReference type="Proteomes" id="UP000288716"/>
    </source>
</evidence>
<feature type="transmembrane region" description="Helical" evidence="10">
    <location>
        <begin position="514"/>
        <end position="535"/>
    </location>
</feature>
<comment type="similarity">
    <text evidence="2">Belongs to the ABC transporter superfamily. ABCC family. Conjugate transporter (TC 3.A.1.208) subfamily.</text>
</comment>
<sequence>MRATQLVHTFPLLIGSILIIFVTIVYTVQLYGVHSFFGVAVLISGICTQVFIAKLINKLKKKVITATDHRVSLLTETMSSIKNLKMCALENVFSKRIHEFREVERKKLRMCQYLQCLNISLSLITPIVATITTILVFTLFDNNLTAVQAFTLIMLNNIAAQGIRLLPMIIREIIHGKLSLKRIEHVLQQEDEHIRKLVPTDSSCAIEVSLLQQNEQLFSDKLLECDKKMDNSNKNKMFRINHEQLVGIVGNVGCGKTMFLECILRQFTKCIKLYSCPILPTKEHNQMLSIEMNGAVAYLSQKPFLFDETIRENIIFGLPFNEQKYNEVIHSCALTQDLIELPEGDLSVVGERGIKLSGGQKQRIALSRAVYADSDILLLDDPFSSLDEQTAQFVFHNCIKKLLRKKTVLLVTTKTTFLESMDTIIFIKNRLPVACDIHCSLLKIDDYRNLITNLLFIESKKGISANHTNICVSNRKYVNTCISNKVNSNDEEEKNLETKYTDSTNTIKCYISRVGYGCSGIVITLFAAFAISNNFSYWWLSIWMSKCSQNSLSFSNWSQTKNVNSTNMHQNTGYYQSVYGSSVILLILFAFISSLLWTYFTSNASNRIHQQLLSHILDMPLSLIEKTKTGKIINLVTKDMDEVDNHVPRTLAAFLNRLFLVLFNVVVIMYVYPWFAIPTLISSATIFTVYTIFRTTVKHLKRIESNFRSPVITLISSTVQGLLTIKAYKKQSLFLFKFNTLCNKYWAAHYLHSCSMRWIYIRLDLLCILTTFIAASLAVFYKNFVGVSFAGLALTLSMQLNNNLQNLVRFGCEVESRITSVERIHNFIRNAEQEYKTNCFSLDGWPKEGKIKFNKVFMTYDNGKSFALKNISFEVNPREKIGIVGRTGAGKSSLVAALFRASEYIYGHISIDNLDTSEIPLQTLRSRMTVIPQETVIFQGTVRFNLDPFSQYSDEQLIKVIEQVMLKDKLNSLPQGLDTVVAEHGNNFSVGEQQLLCIARAILRHNKIIVFDEATNSIDCETENIIHDIIKKFFHNCTVLVITHNLRTVMRYDRILVIDNGKLVYDESPESFLQRQLNWLQ</sequence>
<feature type="transmembrane region" description="Helical" evidence="10">
    <location>
        <begin position="759"/>
        <end position="781"/>
    </location>
</feature>
<keyword evidence="6" id="KW-0547">Nucleotide-binding</keyword>
<dbReference type="GO" id="GO:0016887">
    <property type="term" value="F:ATP hydrolysis activity"/>
    <property type="evidence" value="ECO:0007669"/>
    <property type="project" value="InterPro"/>
</dbReference>
<keyword evidence="4 10" id="KW-0812">Transmembrane</keyword>
<evidence type="ECO:0000256" key="6">
    <source>
        <dbReference type="ARBA" id="ARBA00022741"/>
    </source>
</evidence>
<evidence type="ECO:0000256" key="4">
    <source>
        <dbReference type="ARBA" id="ARBA00022692"/>
    </source>
</evidence>
<organism evidence="13 14">
    <name type="scientific">Leptotrombidium deliense</name>
    <dbReference type="NCBI Taxonomy" id="299467"/>
    <lineage>
        <taxon>Eukaryota</taxon>
        <taxon>Metazoa</taxon>
        <taxon>Ecdysozoa</taxon>
        <taxon>Arthropoda</taxon>
        <taxon>Chelicerata</taxon>
        <taxon>Arachnida</taxon>
        <taxon>Acari</taxon>
        <taxon>Acariformes</taxon>
        <taxon>Trombidiformes</taxon>
        <taxon>Prostigmata</taxon>
        <taxon>Anystina</taxon>
        <taxon>Parasitengona</taxon>
        <taxon>Trombiculoidea</taxon>
        <taxon>Trombiculidae</taxon>
        <taxon>Leptotrombidium</taxon>
    </lineage>
</organism>
<evidence type="ECO:0000256" key="10">
    <source>
        <dbReference type="SAM" id="Phobius"/>
    </source>
</evidence>
<evidence type="ECO:0000256" key="9">
    <source>
        <dbReference type="ARBA" id="ARBA00023136"/>
    </source>
</evidence>
<dbReference type="InterPro" id="IPR036640">
    <property type="entry name" value="ABC1_TM_sf"/>
</dbReference>
<evidence type="ECO:0000256" key="5">
    <source>
        <dbReference type="ARBA" id="ARBA00022737"/>
    </source>
</evidence>
<reference evidence="13 14" key="1">
    <citation type="journal article" date="2018" name="Gigascience">
        <title>Genomes of trombidid mites reveal novel predicted allergens and laterally-transferred genes associated with secondary metabolism.</title>
        <authorList>
            <person name="Dong X."/>
            <person name="Chaisiri K."/>
            <person name="Xia D."/>
            <person name="Armstrong S.D."/>
            <person name="Fang Y."/>
            <person name="Donnelly M.J."/>
            <person name="Kadowaki T."/>
            <person name="McGarry J.W."/>
            <person name="Darby A.C."/>
            <person name="Makepeace B.L."/>
        </authorList>
    </citation>
    <scope>NUCLEOTIDE SEQUENCE [LARGE SCALE GENOMIC DNA]</scope>
    <source>
        <strain evidence="13">UoL-UT</strain>
    </source>
</reference>
<evidence type="ECO:0000313" key="13">
    <source>
        <dbReference type="EMBL" id="RWS30508.1"/>
    </source>
</evidence>
<feature type="transmembrane region" description="Helical" evidence="10">
    <location>
        <begin position="37"/>
        <end position="56"/>
    </location>
</feature>
<dbReference type="PROSITE" id="PS50929">
    <property type="entry name" value="ABC_TM1F"/>
    <property type="match status" value="2"/>
</dbReference>
<dbReference type="EMBL" id="NCKV01000475">
    <property type="protein sequence ID" value="RWS30508.1"/>
    <property type="molecule type" value="Genomic_DNA"/>
</dbReference>
<dbReference type="STRING" id="299467.A0A443SSL3"/>
<keyword evidence="7" id="KW-0067">ATP-binding</keyword>
<evidence type="ECO:0000259" key="12">
    <source>
        <dbReference type="PROSITE" id="PS50929"/>
    </source>
</evidence>
<evidence type="ECO:0000256" key="8">
    <source>
        <dbReference type="ARBA" id="ARBA00022989"/>
    </source>
</evidence>
<dbReference type="InterPro" id="IPR050173">
    <property type="entry name" value="ABC_transporter_C-like"/>
</dbReference>
<dbReference type="Proteomes" id="UP000288716">
    <property type="component" value="Unassembled WGS sequence"/>
</dbReference>
<feature type="transmembrane region" description="Helical" evidence="10">
    <location>
        <begin position="650"/>
        <end position="669"/>
    </location>
</feature>
<name>A0A443SSL3_9ACAR</name>
<dbReference type="InterPro" id="IPR003593">
    <property type="entry name" value="AAA+_ATPase"/>
</dbReference>
<feature type="non-terminal residue" evidence="13">
    <location>
        <position position="1081"/>
    </location>
</feature>
<dbReference type="PANTHER" id="PTHR24223">
    <property type="entry name" value="ATP-BINDING CASSETTE SUB-FAMILY C"/>
    <property type="match status" value="1"/>
</dbReference>
<dbReference type="VEuPathDB" id="VectorBase:LDEU001532"/>
<keyword evidence="9 10" id="KW-0472">Membrane</keyword>
<dbReference type="CDD" id="cd03244">
    <property type="entry name" value="ABCC_MRP_domain2"/>
    <property type="match status" value="1"/>
</dbReference>
<dbReference type="Pfam" id="PF00664">
    <property type="entry name" value="ABC_membrane"/>
    <property type="match status" value="2"/>
</dbReference>
<dbReference type="InterPro" id="IPR003439">
    <property type="entry name" value="ABC_transporter-like_ATP-bd"/>
</dbReference>
<comment type="caution">
    <text evidence="13">The sequence shown here is derived from an EMBL/GenBank/DDBJ whole genome shotgun (WGS) entry which is preliminary data.</text>
</comment>
<dbReference type="PANTHER" id="PTHR24223:SF447">
    <property type="entry name" value="MULTIDRUG RESISTANCE-ASSOCIATED PROTEIN 5"/>
    <property type="match status" value="1"/>
</dbReference>
<feature type="transmembrane region" description="Helical" evidence="10">
    <location>
        <begin position="12"/>
        <end position="31"/>
    </location>
</feature>
<feature type="domain" description="ABC transporter" evidence="11">
    <location>
        <begin position="851"/>
        <end position="1080"/>
    </location>
</feature>
<dbReference type="GO" id="GO:0140359">
    <property type="term" value="F:ABC-type transporter activity"/>
    <property type="evidence" value="ECO:0007669"/>
    <property type="project" value="InterPro"/>
</dbReference>
<dbReference type="Pfam" id="PF00005">
    <property type="entry name" value="ABC_tran"/>
    <property type="match status" value="2"/>
</dbReference>
<dbReference type="SUPFAM" id="SSF52540">
    <property type="entry name" value="P-loop containing nucleoside triphosphate hydrolases"/>
    <property type="match status" value="2"/>
</dbReference>
<gene>
    <name evidence="13" type="ORF">B4U80_04796</name>
</gene>
<dbReference type="InterPro" id="IPR017871">
    <property type="entry name" value="ABC_transporter-like_CS"/>
</dbReference>
<protein>
    <submittedName>
        <fullName evidence="13">Multidrug resistance-associated protein 5-like isoform X4</fullName>
    </submittedName>
</protein>
<proteinExistence type="inferred from homology"/>
<dbReference type="Gene3D" id="1.20.1560.10">
    <property type="entry name" value="ABC transporter type 1, transmembrane domain"/>
    <property type="match status" value="2"/>
</dbReference>
<feature type="transmembrane region" description="Helical" evidence="10">
    <location>
        <begin position="146"/>
        <end position="166"/>
    </location>
</feature>
<evidence type="ECO:0000256" key="2">
    <source>
        <dbReference type="ARBA" id="ARBA00009726"/>
    </source>
</evidence>